<reference evidence="2 3" key="1">
    <citation type="submission" date="2017-04" db="EMBL/GenBank/DDBJ databases">
        <authorList>
            <person name="Afonso C.L."/>
            <person name="Miller P.J."/>
            <person name="Scott M.A."/>
            <person name="Spackman E."/>
            <person name="Goraichik I."/>
            <person name="Dimitrov K.M."/>
            <person name="Suarez D.L."/>
            <person name="Swayne D.E."/>
        </authorList>
    </citation>
    <scope>NUCLEOTIDE SEQUENCE [LARGE SCALE GENOMIC DNA]</scope>
    <source>
        <strain evidence="2 3">KR-140</strain>
    </source>
</reference>
<protein>
    <submittedName>
        <fullName evidence="2">Uncharacterized protein</fullName>
    </submittedName>
</protein>
<sequence length="345" mass="36256">MGLVLLTSSLASGAAKTSAVASNAPVVKTGVQTVFSTADLMNNKVVKVVASSEYQISIVFPRKVQSVGVNAAKQSALMATIDQYDGMVVYLDVIRQGGTANLNVRLLTPADEAPKPGGGSRDPVILKLLVDLTKKPSGVLAYTIRDATPAPKPAPVPARRSVVVTASKPAPVKAAPKPVVAKPAVVKPVAMKPVAAKPAPILATTPKPAPVKPAAPKPAPRAKPTTFYGSNDGLKVEARVDSTAGDMVTVNYTISQTQAKDRTLYLFDNQAVNLRIRDDVSSASLERGQPRMAPLSTSAPMTGSIRIPRSEINKKGAKILMFALQEKDTGTNHLGQKRFLGVMLK</sequence>
<gene>
    <name evidence="2" type="ORF">SAMN00790413_03976</name>
</gene>
<evidence type="ECO:0000256" key="1">
    <source>
        <dbReference type="SAM" id="MobiDB-lite"/>
    </source>
</evidence>
<dbReference type="AlphaFoldDB" id="A0A1W1UAP3"/>
<evidence type="ECO:0000313" key="3">
    <source>
        <dbReference type="Proteomes" id="UP000192582"/>
    </source>
</evidence>
<feature type="region of interest" description="Disordered" evidence="1">
    <location>
        <begin position="205"/>
        <end position="230"/>
    </location>
</feature>
<dbReference type="STRING" id="695939.SAMN00790413_03976"/>
<feature type="compositionally biased region" description="Pro residues" evidence="1">
    <location>
        <begin position="207"/>
        <end position="221"/>
    </location>
</feature>
<proteinExistence type="predicted"/>
<organism evidence="2 3">
    <name type="scientific">Deinococcus hopiensis KR-140</name>
    <dbReference type="NCBI Taxonomy" id="695939"/>
    <lineage>
        <taxon>Bacteria</taxon>
        <taxon>Thermotogati</taxon>
        <taxon>Deinococcota</taxon>
        <taxon>Deinococci</taxon>
        <taxon>Deinococcales</taxon>
        <taxon>Deinococcaceae</taxon>
        <taxon>Deinococcus</taxon>
    </lineage>
</organism>
<accession>A0A1W1UAP3</accession>
<keyword evidence="3" id="KW-1185">Reference proteome</keyword>
<dbReference type="EMBL" id="FWWU01000001">
    <property type="protein sequence ID" value="SMB77871.1"/>
    <property type="molecule type" value="Genomic_DNA"/>
</dbReference>
<dbReference type="Proteomes" id="UP000192582">
    <property type="component" value="Unassembled WGS sequence"/>
</dbReference>
<name>A0A1W1UAP3_9DEIO</name>
<evidence type="ECO:0000313" key="2">
    <source>
        <dbReference type="EMBL" id="SMB77871.1"/>
    </source>
</evidence>